<dbReference type="STRING" id="1184251.TCELL_1297"/>
<dbReference type="Proteomes" id="UP000005270">
    <property type="component" value="Chromosome"/>
</dbReference>
<accession>I3TG32</accession>
<gene>
    <name evidence="1" type="ordered locus">TCELL_1297</name>
</gene>
<evidence type="ECO:0000313" key="2">
    <source>
        <dbReference type="Proteomes" id="UP000005270"/>
    </source>
</evidence>
<name>I3TG32_THEC1</name>
<dbReference type="AlphaFoldDB" id="I3TG32"/>
<reference evidence="1 2" key="1">
    <citation type="journal article" date="2012" name="J. Bacteriol.">
        <title>Complete genome sequence of the hyperthermophilic cellulolytic Crenarchaeon 'Thermogladius cellulolyticus' 1633.</title>
        <authorList>
            <person name="Mardanov A.V."/>
            <person name="Kochetkova T.V."/>
            <person name="Beletsky A.V."/>
            <person name="Bonch-Osmolovskaya E.A."/>
            <person name="Ravin N.V."/>
            <person name="Skryabin K.G."/>
        </authorList>
    </citation>
    <scope>NUCLEOTIDE SEQUENCE [LARGE SCALE GENOMIC DNA]</scope>
    <source>
        <strain evidence="2">DSM 22663 / VKM B-2946 / 1633</strain>
    </source>
</reference>
<dbReference type="InParanoid" id="I3TG32"/>
<dbReference type="EMBL" id="CP003531">
    <property type="protein sequence ID" value="AFK51720.1"/>
    <property type="molecule type" value="Genomic_DNA"/>
</dbReference>
<organism evidence="1 2">
    <name type="scientific">Thermogladius calderae (strain DSM 22663 / VKM B-2946 / 1633)</name>
    <dbReference type="NCBI Taxonomy" id="1184251"/>
    <lineage>
        <taxon>Archaea</taxon>
        <taxon>Thermoproteota</taxon>
        <taxon>Thermoprotei</taxon>
        <taxon>Desulfurococcales</taxon>
        <taxon>Desulfurococcaceae</taxon>
        <taxon>Thermogladius</taxon>
    </lineage>
</organism>
<proteinExistence type="predicted"/>
<protein>
    <submittedName>
        <fullName evidence="1">Uncharacterized protein</fullName>
    </submittedName>
</protein>
<dbReference type="eggNOG" id="arCOG08857">
    <property type="taxonomic scope" value="Archaea"/>
</dbReference>
<dbReference type="HOGENOM" id="CLU_182723_0_0_2"/>
<sequence length="97" mass="11674">MAVELSFLEPRERREYLELIVQAGLEEDFIEWLRLQGITHIIGRFDNIPLELIKAYIAEKKLEVDAEAHEEIRETGEEDRRFIPARERSRRFYVSRE</sequence>
<keyword evidence="2" id="KW-1185">Reference proteome</keyword>
<dbReference type="KEGG" id="thg:TCELL_1297"/>
<evidence type="ECO:0000313" key="1">
    <source>
        <dbReference type="EMBL" id="AFK51720.1"/>
    </source>
</evidence>